<comment type="caution">
    <text evidence="1">The sequence shown here is derived from an EMBL/GenBank/DDBJ whole genome shotgun (WGS) entry which is preliminary data.</text>
</comment>
<dbReference type="AlphaFoldDB" id="A0A8J7VYT0"/>
<dbReference type="PANTHER" id="PTHR43434">
    <property type="entry name" value="PHOSPHOGLYCOLATE PHOSPHATASE"/>
    <property type="match status" value="1"/>
</dbReference>
<dbReference type="Gene3D" id="3.40.50.1000">
    <property type="entry name" value="HAD superfamily/HAD-like"/>
    <property type="match status" value="1"/>
</dbReference>
<sequence length="218" mass="23384">MTRPYDAVLFDLDGTLIDSAEGIYACARHAMESVGAEVPDTGVLRSWIGPPLRDTFHLHFEADAGRAAAALAAYRDLYDREGWCMFHVYEGIPELLAALADAGHRMAVVTSKGEAFAQKVLASLPFGGRFGTICGTSADGSRRAKPDLVAEALRRLGAQAADAVMIGDRRYDILGARAHGLRGIGVLWGFGDRVELEDAGADAIAESPQALRRMLLEP</sequence>
<dbReference type="InterPro" id="IPR006439">
    <property type="entry name" value="HAD-SF_hydro_IA"/>
</dbReference>
<dbReference type="GO" id="GO:0004713">
    <property type="term" value="F:protein tyrosine kinase activity"/>
    <property type="evidence" value="ECO:0007669"/>
    <property type="project" value="TreeGrafter"/>
</dbReference>
<dbReference type="InterPro" id="IPR023198">
    <property type="entry name" value="PGP-like_dom2"/>
</dbReference>
<dbReference type="InterPro" id="IPR023214">
    <property type="entry name" value="HAD_sf"/>
</dbReference>
<dbReference type="GO" id="GO:0016791">
    <property type="term" value="F:phosphatase activity"/>
    <property type="evidence" value="ECO:0007669"/>
    <property type="project" value="UniProtKB-ARBA"/>
</dbReference>
<accession>A0A8J7VYT0</accession>
<dbReference type="GO" id="GO:0005829">
    <property type="term" value="C:cytosol"/>
    <property type="evidence" value="ECO:0007669"/>
    <property type="project" value="TreeGrafter"/>
</dbReference>
<evidence type="ECO:0000313" key="1">
    <source>
        <dbReference type="EMBL" id="MBR0564376.1"/>
    </source>
</evidence>
<dbReference type="Gene3D" id="1.10.150.240">
    <property type="entry name" value="Putative phosphatase, domain 2"/>
    <property type="match status" value="1"/>
</dbReference>
<dbReference type="SUPFAM" id="SSF56784">
    <property type="entry name" value="HAD-like"/>
    <property type="match status" value="1"/>
</dbReference>
<name>A0A8J7VYT0_9GAMM</name>
<dbReference type="InterPro" id="IPR036412">
    <property type="entry name" value="HAD-like_sf"/>
</dbReference>
<dbReference type="FunFam" id="3.40.50.1000:FF:000022">
    <property type="entry name" value="Phosphoglycolate phosphatase"/>
    <property type="match status" value="1"/>
</dbReference>
<dbReference type="NCBIfam" id="TIGR01549">
    <property type="entry name" value="HAD-SF-IA-v1"/>
    <property type="match status" value="1"/>
</dbReference>
<dbReference type="SFLD" id="SFLDG01129">
    <property type="entry name" value="C1.5:_HAD__Beta-PGM__Phosphata"/>
    <property type="match status" value="1"/>
</dbReference>
<gene>
    <name evidence="1" type="ORF">KB893_18020</name>
</gene>
<dbReference type="PANTHER" id="PTHR43434:SF20">
    <property type="entry name" value="5'-NUCLEOTIDASE"/>
    <property type="match status" value="1"/>
</dbReference>
<dbReference type="Pfam" id="PF13419">
    <property type="entry name" value="HAD_2"/>
    <property type="match status" value="1"/>
</dbReference>
<dbReference type="InterPro" id="IPR050155">
    <property type="entry name" value="HAD-like_hydrolase_sf"/>
</dbReference>
<keyword evidence="1" id="KW-0378">Hydrolase</keyword>
<dbReference type="InterPro" id="IPR041492">
    <property type="entry name" value="HAD_2"/>
</dbReference>
<proteinExistence type="predicted"/>
<dbReference type="EMBL" id="JAGQFT010000315">
    <property type="protein sequence ID" value="MBR0564376.1"/>
    <property type="molecule type" value="Genomic_DNA"/>
</dbReference>
<organism evidence="1">
    <name type="scientific">Coralloluteibacterium stylophorae</name>
    <dbReference type="NCBI Taxonomy" id="1776034"/>
    <lineage>
        <taxon>Bacteria</taxon>
        <taxon>Pseudomonadati</taxon>
        <taxon>Pseudomonadota</taxon>
        <taxon>Gammaproteobacteria</taxon>
        <taxon>Lysobacterales</taxon>
        <taxon>Lysobacteraceae</taxon>
        <taxon>Coralloluteibacterium</taxon>
    </lineage>
</organism>
<protein>
    <submittedName>
        <fullName evidence="1">HAD-IA family hydrolase</fullName>
    </submittedName>
</protein>
<reference evidence="1" key="1">
    <citation type="submission" date="2021-04" db="EMBL/GenBank/DDBJ databases">
        <authorList>
            <person name="Karlyshev A.V."/>
        </authorList>
    </citation>
    <scope>NUCLEOTIDE SEQUENCE</scope>
    <source>
        <strain evidence="1">LMG 29479</strain>
    </source>
</reference>
<dbReference type="SFLD" id="SFLDS00003">
    <property type="entry name" value="Haloacid_Dehalogenase"/>
    <property type="match status" value="1"/>
</dbReference>